<comment type="caution">
    <text evidence="2">The sequence shown here is derived from an EMBL/GenBank/DDBJ whole genome shotgun (WGS) entry which is preliminary data.</text>
</comment>
<dbReference type="RefSeq" id="WP_115499043.1">
    <property type="nucleotide sequence ID" value="NZ_JACRTI010000013.1"/>
</dbReference>
<dbReference type="AlphaFoldDB" id="A0A3D8HGA3"/>
<keyword evidence="4" id="KW-1185">Reference proteome</keyword>
<name>A0A3D8HGA3_9BACT</name>
<proteinExistence type="predicted"/>
<reference evidence="2 3" key="1">
    <citation type="submission" date="2018-07" db="EMBL/GenBank/DDBJ databases">
        <title>Parabacteroides acidifaciens nov. sp., isolated from human feces.</title>
        <authorList>
            <person name="Wang Y.J."/>
        </authorList>
    </citation>
    <scope>NUCLEOTIDE SEQUENCE [LARGE SCALE GENOMIC DNA]</scope>
    <source>
        <strain evidence="2 3">426-9</strain>
    </source>
</reference>
<evidence type="ECO:0000313" key="2">
    <source>
        <dbReference type="EMBL" id="RDU49700.1"/>
    </source>
</evidence>
<dbReference type="EMBL" id="QREV01000013">
    <property type="protein sequence ID" value="RDU49700.1"/>
    <property type="molecule type" value="Genomic_DNA"/>
</dbReference>
<gene>
    <name evidence="2" type="ORF">DWU89_07580</name>
    <name evidence="1" type="ORF">H8784_07410</name>
</gene>
<sequence>MYNNHNIIAINFSDANFEIQRKYNTLTAYKTGKADKVIEYTPKDIDKEFYHKNSRIFAYRRGAGLWLWKPYFILKTLAQIKEGDYLFYCDSGAFYDNKISRLIDVLEKEDISVMPFELPLLERQWTKKEVFSIMGHDDLSSNQICASYILLKKNDFSRKIIEEWLNYMQDERCASPNQFTQEKNPVDFIEHREDQSVFSLTCRKNGIIPFRDPSQFGDRPWQYAWNKKYADKKQWTYNEKKYPNSPYPRIIVSNRRVEPQAFRKREKIRNLLWHLGIYNKYYFKYKTGAII</sequence>
<evidence type="ECO:0008006" key="5">
    <source>
        <dbReference type="Google" id="ProtNLM"/>
    </source>
</evidence>
<evidence type="ECO:0000313" key="4">
    <source>
        <dbReference type="Proteomes" id="UP000629596"/>
    </source>
</evidence>
<reference evidence="1 4" key="2">
    <citation type="submission" date="2020-08" db="EMBL/GenBank/DDBJ databases">
        <title>Genome public.</title>
        <authorList>
            <person name="Liu C."/>
            <person name="Sun Q."/>
        </authorList>
    </citation>
    <scope>NUCLEOTIDE SEQUENCE [LARGE SCALE GENOMIC DNA]</scope>
    <source>
        <strain evidence="1 4">426_9</strain>
    </source>
</reference>
<evidence type="ECO:0000313" key="3">
    <source>
        <dbReference type="Proteomes" id="UP000256321"/>
    </source>
</evidence>
<dbReference type="Proteomes" id="UP000256321">
    <property type="component" value="Unassembled WGS sequence"/>
</dbReference>
<protein>
    <recommendedName>
        <fullName evidence="5">Glycosyl transferase</fullName>
    </recommendedName>
</protein>
<organism evidence="2 3">
    <name type="scientific">Parabacteroides acidifaciens</name>
    <dbReference type="NCBI Taxonomy" id="2290935"/>
    <lineage>
        <taxon>Bacteria</taxon>
        <taxon>Pseudomonadati</taxon>
        <taxon>Bacteroidota</taxon>
        <taxon>Bacteroidia</taxon>
        <taxon>Bacteroidales</taxon>
        <taxon>Tannerellaceae</taxon>
        <taxon>Parabacteroides</taxon>
    </lineage>
</organism>
<accession>A0A3D8HGA3</accession>
<dbReference type="EMBL" id="JACRTI010000013">
    <property type="protein sequence ID" value="MBC8601549.1"/>
    <property type="molecule type" value="Genomic_DNA"/>
</dbReference>
<dbReference type="Proteomes" id="UP000629596">
    <property type="component" value="Unassembled WGS sequence"/>
</dbReference>
<evidence type="ECO:0000313" key="1">
    <source>
        <dbReference type="EMBL" id="MBC8601549.1"/>
    </source>
</evidence>